<dbReference type="Pfam" id="PF14106">
    <property type="entry name" value="DUF4279"/>
    <property type="match status" value="1"/>
</dbReference>
<proteinExistence type="predicted"/>
<accession>A0A8G1UAW1</accession>
<dbReference type="AlphaFoldDB" id="A0A3N4R9Z8"/>
<evidence type="ECO:0000313" key="2">
    <source>
        <dbReference type="EMBL" id="RPE29496.1"/>
    </source>
</evidence>
<evidence type="ECO:0000313" key="4">
    <source>
        <dbReference type="Proteomes" id="UP000267408"/>
    </source>
</evidence>
<organism evidence="2 3">
    <name type="scientific">Kitasatospora cineracea</name>
    <dbReference type="NCBI Taxonomy" id="88074"/>
    <lineage>
        <taxon>Bacteria</taxon>
        <taxon>Bacillati</taxon>
        <taxon>Actinomycetota</taxon>
        <taxon>Actinomycetes</taxon>
        <taxon>Kitasatosporales</taxon>
        <taxon>Streptomycetaceae</taxon>
        <taxon>Kitasatospora</taxon>
    </lineage>
</organism>
<sequence length="159" mass="17009">MLISQYAYFGLSSLTVSAAEMTAVLGIEPDETMVRGSRSTGPRVLPVLHRWKIVCREPGLGVDEQVARVVARLAPHADAIAALTRRLDAEDGEDGEGPSAVLEVVRVFNDEDGQDRLAGTPPELVEGPGLLGWHLGRDVLAFLHTTGAALDVDEYDHAG</sequence>
<gene>
    <name evidence="2" type="ORF">EDD38_6653</name>
    <name evidence="1" type="ORF">EDD39_6900</name>
</gene>
<accession>A0A3N4R9Z8</accession>
<dbReference type="EMBL" id="RJVJ01000003">
    <property type="protein sequence ID" value="ROR35243.1"/>
    <property type="molecule type" value="Genomic_DNA"/>
</dbReference>
<dbReference type="InterPro" id="IPR025459">
    <property type="entry name" value="DUF4279"/>
</dbReference>
<evidence type="ECO:0000313" key="3">
    <source>
        <dbReference type="Proteomes" id="UP000266906"/>
    </source>
</evidence>
<dbReference type="Proteomes" id="UP000266906">
    <property type="component" value="Unassembled WGS sequence"/>
</dbReference>
<comment type="caution">
    <text evidence="2">The sequence shown here is derived from an EMBL/GenBank/DDBJ whole genome shotgun (WGS) entry which is preliminary data.</text>
</comment>
<dbReference type="RefSeq" id="WP_123563526.1">
    <property type="nucleotide sequence ID" value="NZ_RJVJ01000003.1"/>
</dbReference>
<name>A0A3N4R9Z8_9ACTN</name>
<dbReference type="Proteomes" id="UP000267408">
    <property type="component" value="Unassembled WGS sequence"/>
</dbReference>
<keyword evidence="3" id="KW-1185">Reference proteome</keyword>
<dbReference type="OrthoDB" id="4164081at2"/>
<dbReference type="EMBL" id="RKQG01000002">
    <property type="protein sequence ID" value="RPE29496.1"/>
    <property type="molecule type" value="Genomic_DNA"/>
</dbReference>
<protein>
    <submittedName>
        <fullName evidence="2">Uncharacterized protein DUF4279</fullName>
    </submittedName>
</protein>
<evidence type="ECO:0000313" key="1">
    <source>
        <dbReference type="EMBL" id="ROR35243.1"/>
    </source>
</evidence>
<reference evidence="3 4" key="1">
    <citation type="submission" date="2018-11" db="EMBL/GenBank/DDBJ databases">
        <title>Sequencing the genomes of 1000 actinobacteria strains.</title>
        <authorList>
            <person name="Klenk H.-P."/>
        </authorList>
    </citation>
    <scope>NUCLEOTIDE SEQUENCE [LARGE SCALE GENOMIC DNA]</scope>
    <source>
        <strain evidence="1 4">DSM 44780</strain>
        <strain evidence="2 3">DSM 44781</strain>
    </source>
</reference>